<evidence type="ECO:0000256" key="3">
    <source>
        <dbReference type="ARBA" id="ARBA00012221"/>
    </source>
</evidence>
<evidence type="ECO:0000256" key="5">
    <source>
        <dbReference type="ARBA" id="ARBA00022679"/>
    </source>
</evidence>
<evidence type="ECO:0000313" key="13">
    <source>
        <dbReference type="EMBL" id="KAF3692633.1"/>
    </source>
</evidence>
<dbReference type="GO" id="GO:0046872">
    <property type="term" value="F:metal ion binding"/>
    <property type="evidence" value="ECO:0007669"/>
    <property type="project" value="UniProtKB-KW"/>
</dbReference>
<organism evidence="13 14">
    <name type="scientific">Channa argus</name>
    <name type="common">Northern snakehead</name>
    <name type="synonym">Ophicephalus argus</name>
    <dbReference type="NCBI Taxonomy" id="215402"/>
    <lineage>
        <taxon>Eukaryota</taxon>
        <taxon>Metazoa</taxon>
        <taxon>Chordata</taxon>
        <taxon>Craniata</taxon>
        <taxon>Vertebrata</taxon>
        <taxon>Euteleostomi</taxon>
        <taxon>Actinopterygii</taxon>
        <taxon>Neopterygii</taxon>
        <taxon>Teleostei</taxon>
        <taxon>Neoteleostei</taxon>
        <taxon>Acanthomorphata</taxon>
        <taxon>Anabantaria</taxon>
        <taxon>Anabantiformes</taxon>
        <taxon>Channoidei</taxon>
        <taxon>Channidae</taxon>
        <taxon>Channa</taxon>
    </lineage>
</organism>
<evidence type="ECO:0000256" key="11">
    <source>
        <dbReference type="PIRNR" id="PIRNR004967"/>
    </source>
</evidence>
<sequence>MAAPSSEVQIVPVKSPAVRGPRRVVSQIPHEILQDPDLQEAIKALPANYNFEIHKTIWRVRQAKAKRVALQLPEGLQMFACVIADIIERFTEADTIVMGDVTYGACCVDDFTARALGADFMVHYGHSCLIPIDSTAGIKMLYVFVDIQMDNGHFLDTVKFNFSPGQSLALVSTIQFVAALQAVSVALKPEYDVLVPQCRPLSPGEILGCTSPRLNHHVDAIIYLGDGRFHLESIMIANPDIPAYRYDPYSKIFSREYYDHEAMRALRLEAIDKARSAQRWGLILGTLGRQGNPKVLEHLETRLKTLGKSFSRVLLSEIFPSKLDLMPDIDAMTYECNSKIMWVQIACPRLSIDWGTAFSKPLLSPYEAAVALQEISWKEVYPMDFYSNQSLGPWAPNHPDNQPVRPTRRQTQKQSLEPPLATKQCGQDQCAPCGCQGE</sequence>
<dbReference type="InterPro" id="IPR042265">
    <property type="entry name" value="DPH1/DPH2_3"/>
</dbReference>
<dbReference type="InterPro" id="IPR042264">
    <property type="entry name" value="DPH1/DPH2_2"/>
</dbReference>
<dbReference type="Gene3D" id="3.40.50.11850">
    <property type="entry name" value="Diphthamide synthesis DPH1/DPH2 domain 2"/>
    <property type="match status" value="1"/>
</dbReference>
<name>A0A6G1PR29_CHAAH</name>
<evidence type="ECO:0000256" key="10">
    <source>
        <dbReference type="ARBA" id="ARBA00048403"/>
    </source>
</evidence>
<dbReference type="InterPro" id="IPR035435">
    <property type="entry name" value="DPH1/DPH2_euk_archaea"/>
</dbReference>
<dbReference type="NCBIfam" id="TIGR00322">
    <property type="entry name" value="diphth2_R"/>
    <property type="match status" value="1"/>
</dbReference>
<protein>
    <recommendedName>
        <fullName evidence="4 11">2-(3-amino-3-carboxypropyl)histidine synthase subunit 1</fullName>
        <ecNumber evidence="3 11">2.5.1.108</ecNumber>
    </recommendedName>
</protein>
<dbReference type="PIRSF" id="PIRSF004967">
    <property type="entry name" value="DPH1"/>
    <property type="match status" value="1"/>
</dbReference>
<feature type="region of interest" description="Disordered" evidence="12">
    <location>
        <begin position="392"/>
        <end position="428"/>
    </location>
</feature>
<dbReference type="SFLD" id="SFLDS00032">
    <property type="entry name" value="Radical_SAM_3-amino-3-carboxyp"/>
    <property type="match status" value="1"/>
</dbReference>
<dbReference type="FunFam" id="3.40.50.11850:FF:000001">
    <property type="entry name" value="2-(3-amino-3-carboxypropyl)histidine synthase subunit 1"/>
    <property type="match status" value="1"/>
</dbReference>
<reference evidence="14" key="2">
    <citation type="submission" date="2019-02" db="EMBL/GenBank/DDBJ databases">
        <title>Opniocepnalus argus Var Kimnra genome.</title>
        <authorList>
            <person name="Zhou C."/>
            <person name="Xiao S."/>
        </authorList>
    </citation>
    <scope>NUCLEOTIDE SEQUENCE [LARGE SCALE GENOMIC DNA]</scope>
</reference>
<dbReference type="EC" id="2.5.1.108" evidence="3 11"/>
<keyword evidence="11" id="KW-0004">4Fe-4S</keyword>
<comment type="cofactor">
    <cofactor evidence="11">
        <name>[4Fe-4S] cluster</name>
        <dbReference type="ChEBI" id="CHEBI:49883"/>
    </cofactor>
    <text evidence="11">Binds 1 [4Fe-4S] cluster per subunit. The cluster is coordinated with 3 cysteines and an exchangeable S-adenosyl-L-methionine.</text>
</comment>
<evidence type="ECO:0000256" key="1">
    <source>
        <dbReference type="ARBA" id="ARBA00005156"/>
    </source>
</evidence>
<dbReference type="PANTHER" id="PTHR10762">
    <property type="entry name" value="DIPHTHAMIDE BIOSYNTHESIS PROTEIN"/>
    <property type="match status" value="1"/>
</dbReference>
<dbReference type="InterPro" id="IPR042263">
    <property type="entry name" value="DPH1/DPH2_1"/>
</dbReference>
<dbReference type="GO" id="GO:0051539">
    <property type="term" value="F:4 iron, 4 sulfur cluster binding"/>
    <property type="evidence" value="ECO:0007669"/>
    <property type="project" value="UniProtKB-UniRule"/>
</dbReference>
<dbReference type="PANTHER" id="PTHR10762:SF1">
    <property type="entry name" value="2-(3-AMINO-3-CARBOXYPROPYL)HISTIDINE SYNTHASE SUBUNIT 1"/>
    <property type="match status" value="1"/>
</dbReference>
<comment type="catalytic activity">
    <reaction evidence="10 11">
        <text>L-histidyl-[translation elongation factor 2] + S-adenosyl-L-methionine = 2-[(3S)-amino-3-carboxypropyl]-L-histidyl-[translation elongation factor 2] + S-methyl-5'-thioadenosine + H(+)</text>
        <dbReference type="Rhea" id="RHEA:36783"/>
        <dbReference type="Rhea" id="RHEA-COMP:9748"/>
        <dbReference type="Rhea" id="RHEA-COMP:9749"/>
        <dbReference type="ChEBI" id="CHEBI:15378"/>
        <dbReference type="ChEBI" id="CHEBI:17509"/>
        <dbReference type="ChEBI" id="CHEBI:29979"/>
        <dbReference type="ChEBI" id="CHEBI:59789"/>
        <dbReference type="ChEBI" id="CHEBI:73995"/>
        <dbReference type="EC" id="2.5.1.108"/>
    </reaction>
</comment>
<keyword evidence="14" id="KW-1185">Reference proteome</keyword>
<evidence type="ECO:0000256" key="4">
    <source>
        <dbReference type="ARBA" id="ARBA00021915"/>
    </source>
</evidence>
<evidence type="ECO:0000256" key="6">
    <source>
        <dbReference type="ARBA" id="ARBA00022691"/>
    </source>
</evidence>
<evidence type="ECO:0000256" key="2">
    <source>
        <dbReference type="ARBA" id="ARBA00010173"/>
    </source>
</evidence>
<evidence type="ECO:0000256" key="8">
    <source>
        <dbReference type="ARBA" id="ARBA00023004"/>
    </source>
</evidence>
<comment type="function">
    <text evidence="11">Catalyzes the first step of diphthamide biosynthesis, a post-translational modification of histidine which occurs in elongation factor 2.</text>
</comment>
<keyword evidence="9" id="KW-0411">Iron-sulfur</keyword>
<evidence type="ECO:0000256" key="7">
    <source>
        <dbReference type="ARBA" id="ARBA00022723"/>
    </source>
</evidence>
<evidence type="ECO:0000256" key="12">
    <source>
        <dbReference type="SAM" id="MobiDB-lite"/>
    </source>
</evidence>
<dbReference type="Proteomes" id="UP000503349">
    <property type="component" value="Chromosome 8"/>
</dbReference>
<dbReference type="UniPathway" id="UPA00559"/>
<evidence type="ECO:0000256" key="9">
    <source>
        <dbReference type="ARBA" id="ARBA00023014"/>
    </source>
</evidence>
<keyword evidence="5 11" id="KW-0808">Transferase</keyword>
<dbReference type="FunFam" id="3.40.50.11840:FF:000001">
    <property type="entry name" value="2-(3-amino-3-carboxypropyl)histidine synthase subunit 1"/>
    <property type="match status" value="1"/>
</dbReference>
<comment type="pathway">
    <text evidence="1 11">Protein modification; peptidyl-diphthamide biosynthesis.</text>
</comment>
<dbReference type="GO" id="GO:0090560">
    <property type="term" value="F:2-(3-amino-3-carboxypropyl)histidine synthase activity"/>
    <property type="evidence" value="ECO:0007669"/>
    <property type="project" value="UniProtKB-UniRule"/>
</dbReference>
<reference evidence="13 14" key="1">
    <citation type="submission" date="2019-02" db="EMBL/GenBank/DDBJ databases">
        <title>Opniocepnalus argus genome.</title>
        <authorList>
            <person name="Zhou C."/>
            <person name="Xiao S."/>
        </authorList>
    </citation>
    <scope>NUCLEOTIDE SEQUENCE [LARGE SCALE GENOMIC DNA]</scope>
    <source>
        <strain evidence="13">OARG1902GOOAL</strain>
        <tissue evidence="13">Muscle</tissue>
    </source>
</reference>
<proteinExistence type="inferred from homology"/>
<keyword evidence="6 11" id="KW-0949">S-adenosyl-L-methionine</keyword>
<dbReference type="Pfam" id="PF01866">
    <property type="entry name" value="Diphthamide_syn"/>
    <property type="match status" value="1"/>
</dbReference>
<gene>
    <name evidence="13" type="ORF">EXN66_Car008309</name>
</gene>
<comment type="similarity">
    <text evidence="2 11">Belongs to the DPH1/DPH2 family. DPH1 subfamily.</text>
</comment>
<dbReference type="EMBL" id="CM015719">
    <property type="protein sequence ID" value="KAF3692633.1"/>
    <property type="molecule type" value="Genomic_DNA"/>
</dbReference>
<dbReference type="InterPro" id="IPR016435">
    <property type="entry name" value="DPH1/DPH2"/>
</dbReference>
<dbReference type="Gene3D" id="3.40.50.11840">
    <property type="entry name" value="Diphthamide synthesis DPH1/DPH2 domain 1"/>
    <property type="match status" value="1"/>
</dbReference>
<keyword evidence="8" id="KW-0408">Iron</keyword>
<evidence type="ECO:0000313" key="14">
    <source>
        <dbReference type="Proteomes" id="UP000503349"/>
    </source>
</evidence>
<accession>A0A6G1PR29</accession>
<dbReference type="GO" id="GO:0017183">
    <property type="term" value="P:protein histidyl modification to diphthamide"/>
    <property type="evidence" value="ECO:0007669"/>
    <property type="project" value="UniProtKB-UniRule"/>
</dbReference>
<dbReference type="FunFam" id="3.40.50.11860:FF:000002">
    <property type="entry name" value="2-(3-amino-3-carboxypropyl)histidine synthase subunit 1"/>
    <property type="match status" value="1"/>
</dbReference>
<keyword evidence="7" id="KW-0479">Metal-binding</keyword>
<dbReference type="Gene3D" id="3.40.50.11860">
    <property type="entry name" value="Diphthamide synthesis DPH1/DPH2 domain 3"/>
    <property type="match status" value="1"/>
</dbReference>
<dbReference type="AlphaFoldDB" id="A0A6G1PR29"/>